<dbReference type="SUPFAM" id="SSF56235">
    <property type="entry name" value="N-terminal nucleophile aminohydrolases (Ntn hydrolases)"/>
    <property type="match status" value="1"/>
</dbReference>
<dbReference type="InterPro" id="IPR016295">
    <property type="entry name" value="Proteasome_beta4"/>
</dbReference>
<dbReference type="Pfam" id="PF00227">
    <property type="entry name" value="Proteasome"/>
    <property type="match status" value="1"/>
</dbReference>
<gene>
    <name evidence="6" type="ORF">DARMORV10_C09P23920.1</name>
</gene>
<comment type="subcellular location">
    <subcellularLocation>
        <location evidence="1">Nucleus</location>
    </subcellularLocation>
</comment>
<protein>
    <submittedName>
        <fullName evidence="6">(rape) hypothetical protein</fullName>
    </submittedName>
</protein>
<organism evidence="6">
    <name type="scientific">Brassica napus</name>
    <name type="common">Rape</name>
    <dbReference type="NCBI Taxonomy" id="3708"/>
    <lineage>
        <taxon>Eukaryota</taxon>
        <taxon>Viridiplantae</taxon>
        <taxon>Streptophyta</taxon>
        <taxon>Embryophyta</taxon>
        <taxon>Tracheophyta</taxon>
        <taxon>Spermatophyta</taxon>
        <taxon>Magnoliopsida</taxon>
        <taxon>eudicotyledons</taxon>
        <taxon>Gunneridae</taxon>
        <taxon>Pentapetalae</taxon>
        <taxon>rosids</taxon>
        <taxon>malvids</taxon>
        <taxon>Brassicales</taxon>
        <taxon>Brassicaceae</taxon>
        <taxon>Brassiceae</taxon>
        <taxon>Brassica</taxon>
    </lineage>
</organism>
<dbReference type="EMBL" id="HG994373">
    <property type="protein sequence ID" value="CAF1727904.1"/>
    <property type="molecule type" value="Genomic_DNA"/>
</dbReference>
<dbReference type="InterPro" id="IPR023333">
    <property type="entry name" value="Proteasome_suB-type"/>
</dbReference>
<evidence type="ECO:0000256" key="1">
    <source>
        <dbReference type="ARBA" id="ARBA00004123"/>
    </source>
</evidence>
<dbReference type="InterPro" id="IPR050115">
    <property type="entry name" value="Proteasome_alpha"/>
</dbReference>
<evidence type="ECO:0000256" key="3">
    <source>
        <dbReference type="ARBA" id="ARBA00022490"/>
    </source>
</evidence>
<dbReference type="PROSITE" id="PS00854">
    <property type="entry name" value="PROTEASOME_BETA_1"/>
    <property type="match status" value="1"/>
</dbReference>
<accession>A0A816IVV9</accession>
<dbReference type="PROSITE" id="PS51476">
    <property type="entry name" value="PROTEASOME_BETA_2"/>
    <property type="match status" value="1"/>
</dbReference>
<proteinExistence type="predicted"/>
<dbReference type="GO" id="GO:0005839">
    <property type="term" value="C:proteasome core complex"/>
    <property type="evidence" value="ECO:0007669"/>
    <property type="project" value="InterPro"/>
</dbReference>
<comment type="subunit">
    <text evidence="2">Component of the 20S core complex of the 26S proteasome. The 26S proteasome is composed of a core protease (CP), known as the 20S proteasome, capped at one or both ends by the 19S regulatory particle (RP/PA700). The 20S proteasome core is composed of 28 subunits that are arranged in four stacked rings, resulting in a barrel-shaped structure. The two end rings are each formed by seven alpha subunits, and the two central rings are each formed by seven beta subunits. The catalytic chamber with the active sites is on the inside of the barrel.</text>
</comment>
<reference evidence="6" key="1">
    <citation type="submission" date="2021-01" db="EMBL/GenBank/DDBJ databases">
        <authorList>
            <consortium name="Genoscope - CEA"/>
            <person name="William W."/>
        </authorList>
    </citation>
    <scope>NUCLEOTIDE SEQUENCE</scope>
</reference>
<keyword evidence="4" id="KW-0647">Proteasome</keyword>
<sequence length="477" mass="52974">MLADHVTYTRISKGPEFESAPDEDLKSVAGPPAHKINHTSYIGASSDIGASKEGYLCDHEDFGRETTSYRFSTQPEHAANWFHTKRSSGLGDTPFTSQATYTASELVLFKESNSLLKECATQTHCLAIETACGIRLFFFVVDCGISQHPVLSEIIIITPIQLGVCSGLDNSVNNGLKFNNGLKESEFFIHLKCIFRDYIVVDIIGAVSNLNLMLSLSGLTSTHDGFLMLNLKAKFTIPIDNGDALKNAETDSQRTLYPYVTGTSIVAIKYKEGVLMASDMGGSYGSTLRYKNIERVKAIGKHSLLGASGEISDFQEILRYLDELVLNDNMWDDGNSLGPKEVHNYLTRVMYNRRNKFNPLWNTLVLGGVKNGQSYLGMVSMIGVSFEDNHVATGFGNHLARPILRDEWHADLSFEDGVKLLEKCMRVLLYRDRSAINKLQISKITEEGVTVSQPYSLKTFWEFQAFHNPTAGAQGSW</sequence>
<dbReference type="Proteomes" id="UP001295469">
    <property type="component" value="Chromosome C09"/>
</dbReference>
<evidence type="ECO:0000256" key="4">
    <source>
        <dbReference type="ARBA" id="ARBA00022942"/>
    </source>
</evidence>
<dbReference type="GO" id="GO:0005634">
    <property type="term" value="C:nucleus"/>
    <property type="evidence" value="ECO:0007669"/>
    <property type="project" value="UniProtKB-SubCell"/>
</dbReference>
<dbReference type="Gene3D" id="3.60.20.10">
    <property type="entry name" value="Glutamine Phosphoribosylpyrophosphate, subunit 1, domain 1"/>
    <property type="match status" value="1"/>
</dbReference>
<dbReference type="InterPro" id="IPR016050">
    <property type="entry name" value="Proteasome_bsu_CS"/>
</dbReference>
<evidence type="ECO:0000256" key="5">
    <source>
        <dbReference type="ARBA" id="ARBA00023242"/>
    </source>
</evidence>
<name>A0A816IVV9_BRANA</name>
<dbReference type="InterPro" id="IPR001353">
    <property type="entry name" value="Proteasome_sua/b"/>
</dbReference>
<keyword evidence="3" id="KW-0963">Cytoplasm</keyword>
<evidence type="ECO:0000256" key="2">
    <source>
        <dbReference type="ARBA" id="ARBA00011517"/>
    </source>
</evidence>
<dbReference type="CDD" id="cd03760">
    <property type="entry name" value="proteasome_beta_type_4"/>
    <property type="match status" value="1"/>
</dbReference>
<keyword evidence="5" id="KW-0539">Nucleus</keyword>
<dbReference type="AlphaFoldDB" id="A0A816IVV9"/>
<evidence type="ECO:0000313" key="6">
    <source>
        <dbReference type="EMBL" id="CAF1727904.1"/>
    </source>
</evidence>
<dbReference type="PANTHER" id="PTHR11599">
    <property type="entry name" value="PROTEASOME SUBUNIT ALPHA/BETA"/>
    <property type="match status" value="1"/>
</dbReference>
<dbReference type="FunFam" id="3.60.20.10:FF:000014">
    <property type="entry name" value="Proteasome subunit beta type-7"/>
    <property type="match status" value="1"/>
</dbReference>
<dbReference type="GO" id="GO:0051603">
    <property type="term" value="P:proteolysis involved in protein catabolic process"/>
    <property type="evidence" value="ECO:0007669"/>
    <property type="project" value="InterPro"/>
</dbReference>
<dbReference type="InterPro" id="IPR029055">
    <property type="entry name" value="Ntn_hydrolases_N"/>
</dbReference>